<keyword evidence="4" id="KW-1185">Reference proteome</keyword>
<dbReference type="PANTHER" id="PTHR46825:SF15">
    <property type="entry name" value="BETA-LACTAMASE-RELATED DOMAIN-CONTAINING PROTEIN"/>
    <property type="match status" value="1"/>
</dbReference>
<dbReference type="InterPro" id="IPR012338">
    <property type="entry name" value="Beta-lactam/transpept-like"/>
</dbReference>
<evidence type="ECO:0000313" key="3">
    <source>
        <dbReference type="EMBL" id="MCL2915542.1"/>
    </source>
</evidence>
<protein>
    <submittedName>
        <fullName evidence="3">Beta-lactamase family protein</fullName>
    </submittedName>
</protein>
<comment type="caution">
    <text evidence="3">The sequence shown here is derived from an EMBL/GenBank/DDBJ whole genome shotgun (WGS) entry which is preliminary data.</text>
</comment>
<dbReference type="EMBL" id="JAKIKT010000007">
    <property type="protein sequence ID" value="MCL2915542.1"/>
    <property type="molecule type" value="Genomic_DNA"/>
</dbReference>
<dbReference type="InterPro" id="IPR001466">
    <property type="entry name" value="Beta-lactam-related"/>
</dbReference>
<keyword evidence="1" id="KW-0732">Signal</keyword>
<gene>
    <name evidence="3" type="ORF">L2725_17445</name>
</gene>
<accession>A0ABT0NB12</accession>
<feature type="domain" description="Beta-lactamase-related" evidence="2">
    <location>
        <begin position="33"/>
        <end position="371"/>
    </location>
</feature>
<dbReference type="InterPro" id="IPR050491">
    <property type="entry name" value="AmpC-like"/>
</dbReference>
<sequence length="390" mass="43639">MRLAFFALSSCLLAPVAAVAEDLQSLNKAYSSLVKRELNNKSIPGIAYTIVKGEEVIALETFGHLDTSKKKKVDKDTVFRLASVSKPFAATLTTMMAQEGQLSLTDPVTKYVPQFELAKPGAADKIQLHNLLSHSAGLMPNAYDNLLHENWSMEKIISQFDRVTPICEPDNCYGYQNIAYSMVQPAIEQVQPLSYAKLLESRIFQPLGMTNASVGIDVYKDNPNTAKPHVLIKASKTGKKDSNGRDIRRYVWRTVKVEPDYYKVEPAAGVNASISDMAKWLTANLGYAPDVLSQELLTEVTEPRVRTAKDLRRLYWRGHLLDAHYGYGWRIYQFDGIPLVYHSGWVSGFRADVAYAPTLDIGFAMLMNAEANEINKLSAKFWDMVIQDSN</sequence>
<dbReference type="PANTHER" id="PTHR46825">
    <property type="entry name" value="D-ALANYL-D-ALANINE-CARBOXYPEPTIDASE/ENDOPEPTIDASE AMPH"/>
    <property type="match status" value="1"/>
</dbReference>
<dbReference type="RefSeq" id="WP_249250132.1">
    <property type="nucleotide sequence ID" value="NZ_JAKIKT010000007.1"/>
</dbReference>
<dbReference type="SUPFAM" id="SSF56601">
    <property type="entry name" value="beta-lactamase/transpeptidase-like"/>
    <property type="match status" value="1"/>
</dbReference>
<organism evidence="3 4">
    <name type="scientific">Shewanella corallii</name>
    <dbReference type="NCBI Taxonomy" id="560080"/>
    <lineage>
        <taxon>Bacteria</taxon>
        <taxon>Pseudomonadati</taxon>
        <taxon>Pseudomonadota</taxon>
        <taxon>Gammaproteobacteria</taxon>
        <taxon>Alteromonadales</taxon>
        <taxon>Shewanellaceae</taxon>
        <taxon>Shewanella</taxon>
    </lineage>
</organism>
<dbReference type="Proteomes" id="UP001202831">
    <property type="component" value="Unassembled WGS sequence"/>
</dbReference>
<evidence type="ECO:0000256" key="1">
    <source>
        <dbReference type="SAM" id="SignalP"/>
    </source>
</evidence>
<proteinExistence type="predicted"/>
<evidence type="ECO:0000313" key="4">
    <source>
        <dbReference type="Proteomes" id="UP001202831"/>
    </source>
</evidence>
<dbReference type="Gene3D" id="3.40.710.10">
    <property type="entry name" value="DD-peptidase/beta-lactamase superfamily"/>
    <property type="match status" value="1"/>
</dbReference>
<feature type="signal peptide" evidence="1">
    <location>
        <begin position="1"/>
        <end position="20"/>
    </location>
</feature>
<dbReference type="Pfam" id="PF00144">
    <property type="entry name" value="Beta-lactamase"/>
    <property type="match status" value="1"/>
</dbReference>
<reference evidence="3 4" key="1">
    <citation type="submission" date="2022-01" db="EMBL/GenBank/DDBJ databases">
        <title>Whole genome-based taxonomy of the Shewanellaceae.</title>
        <authorList>
            <person name="Martin-Rodriguez A.J."/>
        </authorList>
    </citation>
    <scope>NUCLEOTIDE SEQUENCE [LARGE SCALE GENOMIC DNA]</scope>
    <source>
        <strain evidence="3 4">DSM 21332</strain>
    </source>
</reference>
<evidence type="ECO:0000259" key="2">
    <source>
        <dbReference type="Pfam" id="PF00144"/>
    </source>
</evidence>
<feature type="chain" id="PRO_5047529061" evidence="1">
    <location>
        <begin position="21"/>
        <end position="390"/>
    </location>
</feature>
<name>A0ABT0NB12_9GAMM</name>